<dbReference type="Proteomes" id="UP000275408">
    <property type="component" value="Unassembled WGS sequence"/>
</dbReference>
<dbReference type="SUPFAM" id="SSF57997">
    <property type="entry name" value="Tropomyosin"/>
    <property type="match status" value="1"/>
</dbReference>
<organism evidence="4 5">
    <name type="scientific">Pocillopora damicornis</name>
    <name type="common">Cauliflower coral</name>
    <name type="synonym">Millepora damicornis</name>
    <dbReference type="NCBI Taxonomy" id="46731"/>
    <lineage>
        <taxon>Eukaryota</taxon>
        <taxon>Metazoa</taxon>
        <taxon>Cnidaria</taxon>
        <taxon>Anthozoa</taxon>
        <taxon>Hexacorallia</taxon>
        <taxon>Scleractinia</taxon>
        <taxon>Astrocoeniina</taxon>
        <taxon>Pocilloporidae</taxon>
        <taxon>Pocillopora</taxon>
    </lineage>
</organism>
<feature type="compositionally biased region" description="Basic and acidic residues" evidence="2">
    <location>
        <begin position="23"/>
        <end position="41"/>
    </location>
</feature>
<keyword evidence="1" id="KW-0175">Coiled coil</keyword>
<proteinExistence type="predicted"/>
<comment type="caution">
    <text evidence="4">The sequence shown here is derived from an EMBL/GenBank/DDBJ whole genome shotgun (WGS) entry which is preliminary data.</text>
</comment>
<dbReference type="OMA" id="MHSSHEA"/>
<evidence type="ECO:0000313" key="5">
    <source>
        <dbReference type="Proteomes" id="UP000275408"/>
    </source>
</evidence>
<feature type="region of interest" description="Disordered" evidence="2">
    <location>
        <begin position="1"/>
        <end position="67"/>
    </location>
</feature>
<evidence type="ECO:0000256" key="3">
    <source>
        <dbReference type="SAM" id="Phobius"/>
    </source>
</evidence>
<dbReference type="EMBL" id="RCHS01003146">
    <property type="protein sequence ID" value="RMX43693.1"/>
    <property type="molecule type" value="Genomic_DNA"/>
</dbReference>
<keyword evidence="3" id="KW-0472">Membrane</keyword>
<feature type="transmembrane region" description="Helical" evidence="3">
    <location>
        <begin position="106"/>
        <end position="130"/>
    </location>
</feature>
<dbReference type="Gene3D" id="1.20.58.60">
    <property type="match status" value="1"/>
</dbReference>
<evidence type="ECO:0000313" key="4">
    <source>
        <dbReference type="EMBL" id="RMX43693.1"/>
    </source>
</evidence>
<dbReference type="AlphaFoldDB" id="A0A3M6TQJ8"/>
<accession>A0A3M6TQJ8</accession>
<feature type="coiled-coil region" evidence="1">
    <location>
        <begin position="149"/>
        <end position="247"/>
    </location>
</feature>
<sequence length="462" mass="52258">MDTPNCDGSRSYESIYSRSGQFPRDREVHHNAAYDSTHDYEELPSVGVESKEQGPRRKDNDLYEPTGPLKQRVRQITECSDDLSALSVCSASGFPSWKKDSCLSKLILFLILAFSVAALVLVILIIYGTLGPKCGCKDFNTGTKPDTPRPEMQSSVQSLLSRIEALENEMSTMKSKMEAKDNALENFVTRHESQVEVLQNQVNKTATKVSTVDGVWVKMHSSHEAFEKKLDSEFKQLNESVNKLNNQDTRISLDVEELRKNQVITERMSERLAINVTNVESSVRELRKTNENISSRVASLERGYTRMNNTMRTLQAIDTAQNASRQRLHSLHKRLRASLTAVNATLNDKIKKMDAISDKQQGVNFSLCEHKTFSGTPVSADKTSGVTTAFYHFSQDKRVMGVTCATNNARFYTLEELTSRLGKPEGFKCKCEQLSPVFWKELKKTKTQMRMLCDLHVWECPI</sequence>
<name>A0A3M6TQJ8_POCDA</name>
<gene>
    <name evidence="4" type="ORF">pdam_00006374</name>
</gene>
<keyword evidence="5" id="KW-1185">Reference proteome</keyword>
<evidence type="ECO:0000256" key="2">
    <source>
        <dbReference type="SAM" id="MobiDB-lite"/>
    </source>
</evidence>
<protein>
    <submittedName>
        <fullName evidence="4">Uncharacterized protein</fullName>
    </submittedName>
</protein>
<reference evidence="4 5" key="1">
    <citation type="journal article" date="2018" name="Sci. Rep.">
        <title>Comparative analysis of the Pocillopora damicornis genome highlights role of immune system in coral evolution.</title>
        <authorList>
            <person name="Cunning R."/>
            <person name="Bay R.A."/>
            <person name="Gillette P."/>
            <person name="Baker A.C."/>
            <person name="Traylor-Knowles N."/>
        </authorList>
    </citation>
    <scope>NUCLEOTIDE SEQUENCE [LARGE SCALE GENOMIC DNA]</scope>
    <source>
        <strain evidence="4">RSMAS</strain>
        <tissue evidence="4">Whole animal</tissue>
    </source>
</reference>
<feature type="compositionally biased region" description="Basic and acidic residues" evidence="2">
    <location>
        <begin position="49"/>
        <end position="61"/>
    </location>
</feature>
<evidence type="ECO:0000256" key="1">
    <source>
        <dbReference type="SAM" id="Coils"/>
    </source>
</evidence>
<dbReference type="OrthoDB" id="5966104at2759"/>
<feature type="compositionally biased region" description="Polar residues" evidence="2">
    <location>
        <begin position="1"/>
        <end position="20"/>
    </location>
</feature>
<keyword evidence="3" id="KW-1133">Transmembrane helix</keyword>
<keyword evidence="3" id="KW-0812">Transmembrane</keyword>